<evidence type="ECO:0000259" key="8">
    <source>
        <dbReference type="Pfam" id="PF13962"/>
    </source>
</evidence>
<protein>
    <recommendedName>
        <fullName evidence="8">PGG domain-containing protein</fullName>
    </recommendedName>
</protein>
<dbReference type="GO" id="GO:0016020">
    <property type="term" value="C:membrane"/>
    <property type="evidence" value="ECO:0007669"/>
    <property type="project" value="UniProtKB-SubCell"/>
</dbReference>
<dbReference type="PANTHER" id="PTHR24186:SF38">
    <property type="entry name" value="ANKYRIN REPEAT FAMILY PROTEIN"/>
    <property type="match status" value="1"/>
</dbReference>
<dbReference type="Pfam" id="PF13637">
    <property type="entry name" value="Ank_4"/>
    <property type="match status" value="1"/>
</dbReference>
<dbReference type="InterPro" id="IPR036770">
    <property type="entry name" value="Ankyrin_rpt-contain_sf"/>
</dbReference>
<evidence type="ECO:0000256" key="2">
    <source>
        <dbReference type="ARBA" id="ARBA00022692"/>
    </source>
</evidence>
<evidence type="ECO:0000256" key="1">
    <source>
        <dbReference type="ARBA" id="ARBA00004141"/>
    </source>
</evidence>
<dbReference type="SUPFAM" id="SSF48403">
    <property type="entry name" value="Ankyrin repeat"/>
    <property type="match status" value="1"/>
</dbReference>
<evidence type="ECO:0000256" key="6">
    <source>
        <dbReference type="ARBA" id="ARBA00023136"/>
    </source>
</evidence>
<keyword evidence="5" id="KW-0040">ANK repeat</keyword>
<evidence type="ECO:0000256" key="4">
    <source>
        <dbReference type="ARBA" id="ARBA00022989"/>
    </source>
</evidence>
<evidence type="ECO:0000313" key="10">
    <source>
        <dbReference type="Proteomes" id="UP001633002"/>
    </source>
</evidence>
<dbReference type="EMBL" id="JBJQOH010000007">
    <property type="protein sequence ID" value="KAL3679539.1"/>
    <property type="molecule type" value="Genomic_DNA"/>
</dbReference>
<dbReference type="AlphaFoldDB" id="A0ABD3GP83"/>
<gene>
    <name evidence="9" type="ORF">R1sor_022495</name>
</gene>
<feature type="transmembrane region" description="Helical" evidence="7">
    <location>
        <begin position="656"/>
        <end position="677"/>
    </location>
</feature>
<evidence type="ECO:0000256" key="7">
    <source>
        <dbReference type="SAM" id="Phobius"/>
    </source>
</evidence>
<dbReference type="PANTHER" id="PTHR24186">
    <property type="entry name" value="PROTEIN PHOSPHATASE 1 REGULATORY SUBUNIT"/>
    <property type="match status" value="1"/>
</dbReference>
<comment type="caution">
    <text evidence="9">The sequence shown here is derived from an EMBL/GenBank/DDBJ whole genome shotgun (WGS) entry which is preliminary data.</text>
</comment>
<sequence>MRNDWYGLVQEILLQFRHLYATDKEEEEENPSHLLDVNVFKDLLTCKEGGDQISETSDAGSSGLDVFAMAVINCHQAINTLLVRTVSTLLELFVDHPYYKDVVTCTYDQERPEDDDRRVEGTTDLESKTDYREKLCEVLADVFPVYSDYLNLDRAPNMWNGGREIQSEKGICPQTRDSNISQWMLTSPFLSFSEFVILSFARDTYTLFKDSSIFVYRSNFENSLSRFDNSFSRYLLTISDTRRTVMHYATLYGPSHPLLNWILDAGITADDDIWLMEDSSKRTAIHLLLALQGMSLGGESGYGRFSFSELFAHQPKWKPVGRESWEYKGWNCQINICSVHLANGSFLDKKMEYLLQSSRKEDRLHGLSLRLYSIICTSPHLSDTDRAQWFEAMVNCMEYWDTDLSYLLLRPRAVAGQSILDLWHPLSLYVSMGRTALVQVAVKYDCCFDPARFNPLGEASVWWSAAVHIAASRADPEMLRIILESGKFDPHYVNGDGNTLLHAAVECKDLQSTPVMLIDYAEIPSTRFEKLHDREQSSAMDQQKDKQRLLESRRQGCVNLLLQEGVDIWQKNNSGRIPDPGPNASPDYNLWWYQEQRRETQDQKTSFSGAAAAISVTAALVATASYVGPLQPPLGYSSEDVDQIAKVQAGILPVRIFFVCNTMAFYLAVAAVVLSLTPSLPMPHESIREELKRIRRSVTWSLIFLILSLISILLAFGSASVVVIPNRDIWNHGWLTASPMLVTYCSKLATCKLLEESDLLVIILEDSPDWATDLESIHSSPVGERHYNNASGSQTLSREELSFLPAKYKQLQRGGGVLCQTNLQIVLNCPVANCAKGVIYGSSFWTILQTGPLIWSLYIELVLGNIITNTATPDCIKGLTVEYVAVTFRVRKRRISCWQAAHLS</sequence>
<reference evidence="9 10" key="1">
    <citation type="submission" date="2024-09" db="EMBL/GenBank/DDBJ databases">
        <title>Chromosome-scale assembly of Riccia sorocarpa.</title>
        <authorList>
            <person name="Paukszto L."/>
        </authorList>
    </citation>
    <scope>NUCLEOTIDE SEQUENCE [LARGE SCALE GENOMIC DNA]</scope>
    <source>
        <strain evidence="9">LP-2024</strain>
        <tissue evidence="9">Aerial parts of the thallus</tissue>
    </source>
</reference>
<dbReference type="Pfam" id="PF13962">
    <property type="entry name" value="PGG"/>
    <property type="match status" value="1"/>
</dbReference>
<feature type="transmembrane region" description="Helical" evidence="7">
    <location>
        <begin position="698"/>
        <end position="717"/>
    </location>
</feature>
<dbReference type="InterPro" id="IPR002110">
    <property type="entry name" value="Ankyrin_rpt"/>
</dbReference>
<name>A0ABD3GP83_9MARC</name>
<accession>A0ABD3GP83</accession>
<keyword evidence="4 7" id="KW-1133">Transmembrane helix</keyword>
<dbReference type="Gene3D" id="1.25.40.20">
    <property type="entry name" value="Ankyrin repeat-containing domain"/>
    <property type="match status" value="1"/>
</dbReference>
<dbReference type="InterPro" id="IPR026961">
    <property type="entry name" value="PGG_dom"/>
</dbReference>
<dbReference type="SMART" id="SM00248">
    <property type="entry name" value="ANK"/>
    <property type="match status" value="4"/>
</dbReference>
<feature type="domain" description="PGG" evidence="8">
    <location>
        <begin position="611"/>
        <end position="722"/>
    </location>
</feature>
<keyword evidence="2 7" id="KW-0812">Transmembrane</keyword>
<keyword evidence="6 7" id="KW-0472">Membrane</keyword>
<proteinExistence type="predicted"/>
<organism evidence="9 10">
    <name type="scientific">Riccia sorocarpa</name>
    <dbReference type="NCBI Taxonomy" id="122646"/>
    <lineage>
        <taxon>Eukaryota</taxon>
        <taxon>Viridiplantae</taxon>
        <taxon>Streptophyta</taxon>
        <taxon>Embryophyta</taxon>
        <taxon>Marchantiophyta</taxon>
        <taxon>Marchantiopsida</taxon>
        <taxon>Marchantiidae</taxon>
        <taxon>Marchantiales</taxon>
        <taxon>Ricciaceae</taxon>
        <taxon>Riccia</taxon>
    </lineage>
</organism>
<comment type="subcellular location">
    <subcellularLocation>
        <location evidence="1">Membrane</location>
        <topology evidence="1">Multi-pass membrane protein</topology>
    </subcellularLocation>
</comment>
<keyword evidence="3" id="KW-0677">Repeat</keyword>
<evidence type="ECO:0000256" key="5">
    <source>
        <dbReference type="ARBA" id="ARBA00023043"/>
    </source>
</evidence>
<evidence type="ECO:0000313" key="9">
    <source>
        <dbReference type="EMBL" id="KAL3679539.1"/>
    </source>
</evidence>
<evidence type="ECO:0000256" key="3">
    <source>
        <dbReference type="ARBA" id="ARBA00022737"/>
    </source>
</evidence>
<dbReference type="Proteomes" id="UP001633002">
    <property type="component" value="Unassembled WGS sequence"/>
</dbReference>
<keyword evidence="10" id="KW-1185">Reference proteome</keyword>